<protein>
    <submittedName>
        <fullName evidence="1">Uncharacterized protein</fullName>
    </submittedName>
</protein>
<sequence length="81" mass="9224">MNAQIEQGDWMMGGSTDEKANAVVGISEAEVAQMVIEAYAYAWDKCRGDKLSRGGKSRWVHELTQEFEYNLRERLDVLDPE</sequence>
<dbReference type="EMBL" id="QQAH01000031">
    <property type="protein sequence ID" value="RDD79728.1"/>
    <property type="molecule type" value="Genomic_DNA"/>
</dbReference>
<evidence type="ECO:0000313" key="2">
    <source>
        <dbReference type="Proteomes" id="UP000253782"/>
    </source>
</evidence>
<dbReference type="RefSeq" id="WP_114847471.1">
    <property type="nucleotide sequence ID" value="NZ_JBHSPE010000003.1"/>
</dbReference>
<proteinExistence type="predicted"/>
<keyword evidence="2" id="KW-1185">Reference proteome</keyword>
<accession>A0A369UJ30</accession>
<organism evidence="1 2">
    <name type="scientific">Dyella tabacisoli</name>
    <dbReference type="NCBI Taxonomy" id="2282381"/>
    <lineage>
        <taxon>Bacteria</taxon>
        <taxon>Pseudomonadati</taxon>
        <taxon>Pseudomonadota</taxon>
        <taxon>Gammaproteobacteria</taxon>
        <taxon>Lysobacterales</taxon>
        <taxon>Rhodanobacteraceae</taxon>
        <taxon>Dyella</taxon>
    </lineage>
</organism>
<comment type="caution">
    <text evidence="1">The sequence shown here is derived from an EMBL/GenBank/DDBJ whole genome shotgun (WGS) entry which is preliminary data.</text>
</comment>
<name>A0A369UJ30_9GAMM</name>
<reference evidence="1 2" key="1">
    <citation type="submission" date="2018-07" db="EMBL/GenBank/DDBJ databases">
        <title>Dyella tabacisoli L4-6T, whole genome shotgun sequence.</title>
        <authorList>
            <person name="Zhou X.-K."/>
            <person name="Li W.-J."/>
            <person name="Duan Y.-Q."/>
        </authorList>
    </citation>
    <scope>NUCLEOTIDE SEQUENCE [LARGE SCALE GENOMIC DNA]</scope>
    <source>
        <strain evidence="1 2">L4-6</strain>
    </source>
</reference>
<dbReference type="AlphaFoldDB" id="A0A369UJ30"/>
<dbReference type="Proteomes" id="UP000253782">
    <property type="component" value="Unassembled WGS sequence"/>
</dbReference>
<gene>
    <name evidence="1" type="ORF">DVJ77_20855</name>
</gene>
<evidence type="ECO:0000313" key="1">
    <source>
        <dbReference type="EMBL" id="RDD79728.1"/>
    </source>
</evidence>